<accession>A0ABT0NAE0</accession>
<dbReference type="Gene3D" id="3.10.640.10">
    <property type="entry name" value="Restriction endonuclease-like alpha-beta roll domain"/>
    <property type="match status" value="1"/>
</dbReference>
<comment type="caution">
    <text evidence="1">The sequence shown here is derived from an EMBL/GenBank/DDBJ whole genome shotgun (WGS) entry which is preliminary data.</text>
</comment>
<dbReference type="Proteomes" id="UP001202831">
    <property type="component" value="Unassembled WGS sequence"/>
</dbReference>
<dbReference type="EMBL" id="JAKIKT010000007">
    <property type="protein sequence ID" value="MCL2915345.1"/>
    <property type="molecule type" value="Genomic_DNA"/>
</dbReference>
<dbReference type="InterPro" id="IPR009822">
    <property type="entry name" value="YaeQ"/>
</dbReference>
<name>A0ABT0NAE0_9GAMM</name>
<dbReference type="InterPro" id="IPR011335">
    <property type="entry name" value="Restrct_endonuc-II-like"/>
</dbReference>
<evidence type="ECO:0000313" key="1">
    <source>
        <dbReference type="EMBL" id="MCL2915345.1"/>
    </source>
</evidence>
<evidence type="ECO:0000313" key="2">
    <source>
        <dbReference type="Proteomes" id="UP001202831"/>
    </source>
</evidence>
<sequence length="178" mass="20409">MALKATVFKANLQIADMDRHYYHDHGLTLAQHPSETDERMMVRLLAYALNAEEGLEFSKGLCVDDEPELWLKELSGEIRLWVEFGEADEKWLRKAAGRAKQVKLYAYGGRSVPVWWQKNESAFRRYQNLEVWNFPADQVKALGGLVSRTMQLNFSVSDGEIYVSNGVDTVLVTPERLQ</sequence>
<dbReference type="PIRSF" id="PIRSF011484">
    <property type="entry name" value="YaeQ"/>
    <property type="match status" value="1"/>
</dbReference>
<dbReference type="RefSeq" id="WP_248937815.1">
    <property type="nucleotide sequence ID" value="NZ_JAKIKT010000007.1"/>
</dbReference>
<gene>
    <name evidence="1" type="ORF">L2725_16445</name>
</gene>
<dbReference type="SUPFAM" id="SSF52980">
    <property type="entry name" value="Restriction endonuclease-like"/>
    <property type="match status" value="1"/>
</dbReference>
<dbReference type="InterPro" id="IPR038590">
    <property type="entry name" value="YaeQ_sf"/>
</dbReference>
<dbReference type="Pfam" id="PF07152">
    <property type="entry name" value="YaeQ"/>
    <property type="match status" value="1"/>
</dbReference>
<proteinExistence type="predicted"/>
<keyword evidence="2" id="KW-1185">Reference proteome</keyword>
<organism evidence="1 2">
    <name type="scientific">Shewanella corallii</name>
    <dbReference type="NCBI Taxonomy" id="560080"/>
    <lineage>
        <taxon>Bacteria</taxon>
        <taxon>Pseudomonadati</taxon>
        <taxon>Pseudomonadota</taxon>
        <taxon>Gammaproteobacteria</taxon>
        <taxon>Alteromonadales</taxon>
        <taxon>Shewanellaceae</taxon>
        <taxon>Shewanella</taxon>
    </lineage>
</organism>
<protein>
    <submittedName>
        <fullName evidence="1">YaeQ family protein</fullName>
    </submittedName>
</protein>
<reference evidence="1 2" key="1">
    <citation type="submission" date="2022-01" db="EMBL/GenBank/DDBJ databases">
        <title>Whole genome-based taxonomy of the Shewanellaceae.</title>
        <authorList>
            <person name="Martin-Rodriguez A.J."/>
        </authorList>
    </citation>
    <scope>NUCLEOTIDE SEQUENCE [LARGE SCALE GENOMIC DNA]</scope>
    <source>
        <strain evidence="1 2">DSM 21332</strain>
    </source>
</reference>
<dbReference type="PANTHER" id="PTHR38784">
    <property type="entry name" value="SUCROSE PHOSPHORYLASE"/>
    <property type="match status" value="1"/>
</dbReference>
<dbReference type="CDD" id="cd22368">
    <property type="entry name" value="YaeQ-like"/>
    <property type="match status" value="1"/>
</dbReference>
<dbReference type="PANTHER" id="PTHR38784:SF1">
    <property type="entry name" value="SUCROSE PHOSPHORYLASE"/>
    <property type="match status" value="1"/>
</dbReference>
<dbReference type="SMART" id="SM01322">
    <property type="entry name" value="YaeQ"/>
    <property type="match status" value="1"/>
</dbReference>